<dbReference type="SMART" id="SM00490">
    <property type="entry name" value="HELICc"/>
    <property type="match status" value="1"/>
</dbReference>
<dbReference type="GO" id="GO:0032259">
    <property type="term" value="P:methylation"/>
    <property type="evidence" value="ECO:0007669"/>
    <property type="project" value="InterPro"/>
</dbReference>
<dbReference type="InterPro" id="IPR039442">
    <property type="entry name" value="Mrr-like_dom"/>
</dbReference>
<evidence type="ECO:0000256" key="1">
    <source>
        <dbReference type="ARBA" id="ARBA00022747"/>
    </source>
</evidence>
<evidence type="ECO:0000313" key="5">
    <source>
        <dbReference type="Proteomes" id="UP000003075"/>
    </source>
</evidence>
<dbReference type="SUPFAM" id="SSF53335">
    <property type="entry name" value="S-adenosyl-L-methionine-dependent methyltransferases"/>
    <property type="match status" value="1"/>
</dbReference>
<comment type="caution">
    <text evidence="4">The sequence shown here is derived from an EMBL/GenBank/DDBJ whole genome shotgun (WGS) entry which is preliminary data.</text>
</comment>
<evidence type="ECO:0000259" key="3">
    <source>
        <dbReference type="PROSITE" id="PS51194"/>
    </source>
</evidence>
<organism evidence="4 5">
    <name type="scientific">Oenococcus oeni AWRIB429</name>
    <dbReference type="NCBI Taxonomy" id="655225"/>
    <lineage>
        <taxon>Bacteria</taxon>
        <taxon>Bacillati</taxon>
        <taxon>Bacillota</taxon>
        <taxon>Bacilli</taxon>
        <taxon>Lactobacillales</taxon>
        <taxon>Lactobacillaceae</taxon>
        <taxon>Oenococcus</taxon>
    </lineage>
</organism>
<accession>D3LA41</accession>
<evidence type="ECO:0000313" key="4">
    <source>
        <dbReference type="EMBL" id="EFD88193.1"/>
    </source>
</evidence>
<gene>
    <name evidence="4" type="ORF">AWRIB429_1221</name>
</gene>
<dbReference type="Pfam" id="PF00271">
    <property type="entry name" value="Helicase_C"/>
    <property type="match status" value="1"/>
</dbReference>
<dbReference type="SMART" id="SM00487">
    <property type="entry name" value="DEXDc"/>
    <property type="match status" value="1"/>
</dbReference>
<dbReference type="PROSITE" id="PS00092">
    <property type="entry name" value="N6_MTASE"/>
    <property type="match status" value="1"/>
</dbReference>
<dbReference type="InterPro" id="IPR027417">
    <property type="entry name" value="P-loop_NTPase"/>
</dbReference>
<dbReference type="GO" id="GO:0016787">
    <property type="term" value="F:hydrolase activity"/>
    <property type="evidence" value="ECO:0007669"/>
    <property type="project" value="UniProtKB-KW"/>
</dbReference>
<dbReference type="Pfam" id="PF04851">
    <property type="entry name" value="ResIII"/>
    <property type="match status" value="1"/>
</dbReference>
<sequence>MNASTQSFDRLVEEINQTAGGVQRDRGTLFERLVVTYLKNEPLYANKFDHVWMLADVPDRYGIPKKDTGVDIVASDKLTGDLTAVQAKFYQGKVGKATIDSFMAEMNKSYYANGLIVSTIDDWNKNAEADFENTTKPISRIGLTDLKNASFDWSQFSFAKTENPIQKTHKAIRHYQQEAIDESLAYFKDHDRGQLIMAPGTGKTFTSLKITESLMSQQGKQTFYLLYLVPSIQLLTQTLFSWNADVSDELELVSFAVTSDNKATKHKNEDEDLAPEDIGFPATTDDRQLLKNLHSLKTSSQKRLLVVFSTYQSIDVIHRAQKEGFPDFDLIVADEAHRTTGAHALGEEASFTKVHDNQNVSAKLRLYQTATPKIYGPDAKKKGADSSIEISSMDDEALYGQEIYRLGFGTAVSQGILTDYKVMVLTVSEQAIQKDMQQSLADAENGLNIDDIGRIIGVWNAMIKRKSFSDAVSGQPMKRAIAFTNTIAHSKKIAQEFNQVVNDYLGDKADDSYSIDVKHVDGTLNALQKKDALDWLADDTIDDNQARVLSNVKFLTEGIDVPNLDAVIFFAPKHSQVDIVQAVGRIMRRYEDKDYGYIILPIVIPADVTPESVLDDNKTYQAVWDVLRALRSTDERFNAMVNKLQLNNKKPDNLDIIGVGDAPDEAIDGSGEAVDSASGSDSEQLSLELNWKEIETAIYGKIVEKVGNRRYLEDWSQDVRKIANRFITAINLTLEDKQSASSIAFAKFLKSLQHNINQEIDQDQAVEMLAQHLITKPVFQALFDQYSFVNDNPVSQAMEAIVTQISDPSFEKELTSLQPFYESVKLRAQGIDNAAAKQQFIVTLYDKFFSTGFSETTQRLGIVFTPVQIVDFIIKSVDFALDKYFGKHLADENVHILDPFVGTGTFIAETLNYLATQMKAGKITLADITRKYTQELHANEIVLLSYYIAAINIEAVFDEINGPEKYIPFDGIVLTDTFESTEQTETLDQDLFGGNNERLKKQQEVPITAIIANPPYSVGQNNQNDNQQNVHYSKLEAHIASTYVQNSQSGLSKGVYDSYIKAFRWATDRIGDKGVIGFVTNGSFLDSGSTDGFRKSLYDEFNYLYIFNLRGNQRTQGEQSRKEGGKIFGSGSRAPIAISILVRDGSDQHELLYHDIGDYLSRKAKFEQITNFQSIQNIDWQQLVPDDNNDWLNQKDPNYQ</sequence>
<protein>
    <recommendedName>
        <fullName evidence="3">Helicase C-terminal domain-containing protein</fullName>
    </recommendedName>
</protein>
<dbReference type="InterPro" id="IPR014001">
    <property type="entry name" value="Helicase_ATP-bd"/>
</dbReference>
<dbReference type="AlphaFoldDB" id="D3LA41"/>
<dbReference type="Pfam" id="PF02384">
    <property type="entry name" value="N6_Mtase"/>
    <property type="match status" value="1"/>
</dbReference>
<reference evidence="4 5" key="1">
    <citation type="journal article" date="2010" name="Appl. Microbiol. Biotechnol.">
        <title>Genotypic diversity in Oenococcus oeni by high-density microarray comparative genome hybridization and whole genome sequencing.</title>
        <authorList>
            <person name="Borneman A.R."/>
            <person name="Bartowsky E.J."/>
            <person name="McCarthy J."/>
            <person name="Chambers P.J."/>
        </authorList>
    </citation>
    <scope>NUCLEOTIDE SEQUENCE [LARGE SCALE GENOMIC DNA]</scope>
    <source>
        <strain evidence="4 5">AWRIB429</strain>
    </source>
</reference>
<dbReference type="InterPro" id="IPR001650">
    <property type="entry name" value="Helicase_C-like"/>
</dbReference>
<feature type="domain" description="Helicase C-terminal" evidence="3">
    <location>
        <begin position="464"/>
        <end position="645"/>
    </location>
</feature>
<keyword evidence="2" id="KW-0378">Hydrolase</keyword>
<dbReference type="PANTHER" id="PTHR47396:SF1">
    <property type="entry name" value="ATP-DEPENDENT HELICASE IRC3-RELATED"/>
    <property type="match status" value="1"/>
</dbReference>
<dbReference type="PROSITE" id="PS51194">
    <property type="entry name" value="HELICASE_CTER"/>
    <property type="match status" value="1"/>
</dbReference>
<dbReference type="InterPro" id="IPR011335">
    <property type="entry name" value="Restrct_endonuc-II-like"/>
</dbReference>
<dbReference type="CDD" id="cd22333">
    <property type="entry name" value="LlaBIII_nuclease-like"/>
    <property type="match status" value="1"/>
</dbReference>
<dbReference type="InterPro" id="IPR053980">
    <property type="entry name" value="ISP_coupler"/>
</dbReference>
<proteinExistence type="predicted"/>
<dbReference type="GO" id="GO:0005524">
    <property type="term" value="F:ATP binding"/>
    <property type="evidence" value="ECO:0007669"/>
    <property type="project" value="InterPro"/>
</dbReference>
<dbReference type="SUPFAM" id="SSF52980">
    <property type="entry name" value="Restriction endonuclease-like"/>
    <property type="match status" value="1"/>
</dbReference>
<evidence type="ECO:0000256" key="2">
    <source>
        <dbReference type="ARBA" id="ARBA00022801"/>
    </source>
</evidence>
<dbReference type="InterPro" id="IPR029063">
    <property type="entry name" value="SAM-dependent_MTases_sf"/>
</dbReference>
<dbReference type="EMBL" id="ACSE01000024">
    <property type="protein sequence ID" value="EFD88193.1"/>
    <property type="molecule type" value="Genomic_DNA"/>
</dbReference>
<dbReference type="SUPFAM" id="SSF52540">
    <property type="entry name" value="P-loop containing nucleoside triphosphate hydrolases"/>
    <property type="match status" value="1"/>
</dbReference>
<keyword evidence="1" id="KW-0680">Restriction system</keyword>
<dbReference type="Pfam" id="PF22240">
    <property type="entry name" value="ISP_coupler"/>
    <property type="match status" value="1"/>
</dbReference>
<dbReference type="Pfam" id="PF13156">
    <property type="entry name" value="Mrr_cat_2"/>
    <property type="match status" value="1"/>
</dbReference>
<dbReference type="Gene3D" id="3.40.50.150">
    <property type="entry name" value="Vaccinia Virus protein VP39"/>
    <property type="match status" value="1"/>
</dbReference>
<dbReference type="InterPro" id="IPR006935">
    <property type="entry name" value="Helicase/UvrB_N"/>
</dbReference>
<dbReference type="GO" id="GO:0003677">
    <property type="term" value="F:DNA binding"/>
    <property type="evidence" value="ECO:0007669"/>
    <property type="project" value="InterPro"/>
</dbReference>
<dbReference type="InterPro" id="IPR011856">
    <property type="entry name" value="tRNA_endonuc-like_dom_sf"/>
</dbReference>
<dbReference type="GO" id="GO:0009307">
    <property type="term" value="P:DNA restriction-modification system"/>
    <property type="evidence" value="ECO:0007669"/>
    <property type="project" value="UniProtKB-KW"/>
</dbReference>
<dbReference type="InterPro" id="IPR050742">
    <property type="entry name" value="Helicase_Restrict-Modif_Enz"/>
</dbReference>
<name>D3LA41_OENOE</name>
<dbReference type="Gene3D" id="3.40.50.300">
    <property type="entry name" value="P-loop containing nucleotide triphosphate hydrolases"/>
    <property type="match status" value="2"/>
</dbReference>
<dbReference type="PRINTS" id="PR00507">
    <property type="entry name" value="N12N6MTFRASE"/>
</dbReference>
<dbReference type="PANTHER" id="PTHR47396">
    <property type="entry name" value="TYPE I RESTRICTION ENZYME ECOKI R PROTEIN"/>
    <property type="match status" value="1"/>
</dbReference>
<dbReference type="Gene3D" id="3.40.1350.10">
    <property type="match status" value="1"/>
</dbReference>
<dbReference type="Proteomes" id="UP000003075">
    <property type="component" value="Unassembled WGS sequence"/>
</dbReference>
<dbReference type="InterPro" id="IPR003356">
    <property type="entry name" value="DNA_methylase_A-5"/>
</dbReference>
<dbReference type="GO" id="GO:0008170">
    <property type="term" value="F:N-methyltransferase activity"/>
    <property type="evidence" value="ECO:0007669"/>
    <property type="project" value="InterPro"/>
</dbReference>
<dbReference type="InterPro" id="IPR002052">
    <property type="entry name" value="DNA_methylase_N6_adenine_CS"/>
</dbReference>
<dbReference type="GO" id="GO:0005829">
    <property type="term" value="C:cytosol"/>
    <property type="evidence" value="ECO:0007669"/>
    <property type="project" value="TreeGrafter"/>
</dbReference>